<dbReference type="EMBL" id="PDJD01000001">
    <property type="protein sequence ID" value="PFG20963.1"/>
    <property type="molecule type" value="Genomic_DNA"/>
</dbReference>
<organism evidence="3 4">
    <name type="scientific">Serinibacter salmoneus</name>
    <dbReference type="NCBI Taxonomy" id="556530"/>
    <lineage>
        <taxon>Bacteria</taxon>
        <taxon>Bacillati</taxon>
        <taxon>Actinomycetota</taxon>
        <taxon>Actinomycetes</taxon>
        <taxon>Micrococcales</taxon>
        <taxon>Beutenbergiaceae</taxon>
        <taxon>Serinibacter</taxon>
    </lineage>
</organism>
<dbReference type="RefSeq" id="WP_098469868.1">
    <property type="nucleotide sequence ID" value="NZ_PDJD01000001.1"/>
</dbReference>
<dbReference type="InterPro" id="IPR045970">
    <property type="entry name" value="DUF5926"/>
</dbReference>
<evidence type="ECO:0000313" key="4">
    <source>
        <dbReference type="Proteomes" id="UP000224915"/>
    </source>
</evidence>
<protein>
    <recommendedName>
        <fullName evidence="2">DUF5926 domain-containing protein</fullName>
    </recommendedName>
</protein>
<dbReference type="AlphaFoldDB" id="A0A2A9D2T0"/>
<name>A0A2A9D2T0_9MICO</name>
<feature type="region of interest" description="Disordered" evidence="1">
    <location>
        <begin position="1"/>
        <end position="35"/>
    </location>
</feature>
<evidence type="ECO:0000313" key="3">
    <source>
        <dbReference type="EMBL" id="PFG20963.1"/>
    </source>
</evidence>
<comment type="caution">
    <text evidence="3">The sequence shown here is derived from an EMBL/GenBank/DDBJ whole genome shotgun (WGS) entry which is preliminary data.</text>
</comment>
<sequence>MGKKNRRKNGPAARAADSTRPGERPDAPTPPKPRRAVVPFVARPFEGLPGESDWVALREVVPSAVAPVTTTAEYGSREVQIVSLLPDLLPALHRADGVVQVALQTVGGSGDASRDIAHALLAALELEPGEALGSLDAPEPGPRLQDVLDLSGGFEVEVLSDFGYWLAPGQDSDPEIAGALDSANELIVPTQPVAVPDGETDLGTAYWCRMNGKEFLRWSVPQEDEATLDALARVHARRESELEEGARLIGAFRTCGVLIPVWELVRGTEADELPDAVAAMAEKLQAAFATTDALSPQERRARAGLISRQVNLR</sequence>
<proteinExistence type="predicted"/>
<feature type="domain" description="DUF5926" evidence="2">
    <location>
        <begin position="44"/>
        <end position="313"/>
    </location>
</feature>
<accession>A0A2A9D2T0</accession>
<dbReference type="Proteomes" id="UP000224915">
    <property type="component" value="Unassembled WGS sequence"/>
</dbReference>
<evidence type="ECO:0000256" key="1">
    <source>
        <dbReference type="SAM" id="MobiDB-lite"/>
    </source>
</evidence>
<gene>
    <name evidence="3" type="ORF">ATL40_2582</name>
</gene>
<dbReference type="Pfam" id="PF19348">
    <property type="entry name" value="DUF5926"/>
    <property type="match status" value="1"/>
</dbReference>
<dbReference type="OrthoDB" id="5512013at2"/>
<keyword evidence="4" id="KW-1185">Reference proteome</keyword>
<reference evidence="3 4" key="1">
    <citation type="submission" date="2017-10" db="EMBL/GenBank/DDBJ databases">
        <title>Sequencing the genomes of 1000 actinobacteria strains.</title>
        <authorList>
            <person name="Klenk H.-P."/>
        </authorList>
    </citation>
    <scope>NUCLEOTIDE SEQUENCE [LARGE SCALE GENOMIC DNA]</scope>
    <source>
        <strain evidence="3 4">DSM 21801</strain>
    </source>
</reference>
<evidence type="ECO:0000259" key="2">
    <source>
        <dbReference type="Pfam" id="PF19348"/>
    </source>
</evidence>